<evidence type="ECO:0000313" key="6">
    <source>
        <dbReference type="EMBL" id="RZB40502.1"/>
    </source>
</evidence>
<evidence type="ECO:0000256" key="2">
    <source>
        <dbReference type="ARBA" id="ARBA00004210"/>
    </source>
</evidence>
<protein>
    <submittedName>
        <fullName evidence="6">FAM195 domain containing protein</fullName>
    </submittedName>
</protein>
<accession>A0A482VBC0</accession>
<dbReference type="AlphaFoldDB" id="A0A482VBC0"/>
<dbReference type="STRING" id="1661398.A0A482VBC0"/>
<organism evidence="6 7">
    <name type="scientific">Asbolus verrucosus</name>
    <name type="common">Desert ironclad beetle</name>
    <dbReference type="NCBI Taxonomy" id="1661398"/>
    <lineage>
        <taxon>Eukaryota</taxon>
        <taxon>Metazoa</taxon>
        <taxon>Ecdysozoa</taxon>
        <taxon>Arthropoda</taxon>
        <taxon>Hexapoda</taxon>
        <taxon>Insecta</taxon>
        <taxon>Pterygota</taxon>
        <taxon>Neoptera</taxon>
        <taxon>Endopterygota</taxon>
        <taxon>Coleoptera</taxon>
        <taxon>Polyphaga</taxon>
        <taxon>Cucujiformia</taxon>
        <taxon>Tenebrionidae</taxon>
        <taxon>Pimeliinae</taxon>
        <taxon>Asbolus</taxon>
    </lineage>
</organism>
<evidence type="ECO:0000256" key="4">
    <source>
        <dbReference type="ARBA" id="ARBA00022490"/>
    </source>
</evidence>
<evidence type="ECO:0000256" key="3">
    <source>
        <dbReference type="ARBA" id="ARBA00010821"/>
    </source>
</evidence>
<comment type="caution">
    <text evidence="6">The sequence shown here is derived from an EMBL/GenBank/DDBJ whole genome shotgun (WGS) entry which is preliminary data.</text>
</comment>
<keyword evidence="5" id="KW-0539">Nucleus</keyword>
<evidence type="ECO:0000256" key="5">
    <source>
        <dbReference type="ARBA" id="ARBA00023242"/>
    </source>
</evidence>
<comment type="subcellular location">
    <subcellularLocation>
        <location evidence="2">Cytoplasm</location>
        <location evidence="2">Stress granule</location>
    </subcellularLocation>
    <subcellularLocation>
        <location evidence="1">Nucleus</location>
    </subcellularLocation>
</comment>
<evidence type="ECO:0000256" key="1">
    <source>
        <dbReference type="ARBA" id="ARBA00004123"/>
    </source>
</evidence>
<proteinExistence type="inferred from homology"/>
<name>A0A482VBC0_ASBVE</name>
<dbReference type="Proteomes" id="UP000292052">
    <property type="component" value="Unassembled WGS sequence"/>
</dbReference>
<dbReference type="GO" id="GO:0010494">
    <property type="term" value="C:cytoplasmic stress granule"/>
    <property type="evidence" value="ECO:0007669"/>
    <property type="project" value="UniProtKB-SubCell"/>
</dbReference>
<reference evidence="6 7" key="1">
    <citation type="submission" date="2017-03" db="EMBL/GenBank/DDBJ databases">
        <title>Genome of the blue death feigning beetle - Asbolus verrucosus.</title>
        <authorList>
            <person name="Rider S.D."/>
        </authorList>
    </citation>
    <scope>NUCLEOTIDE SEQUENCE [LARGE SCALE GENOMIC DNA]</scope>
    <source>
        <strain evidence="6">Butters</strain>
        <tissue evidence="6">Head and leg muscle</tissue>
    </source>
</reference>
<comment type="similarity">
    <text evidence="3">Belongs to the MCRIP family.</text>
</comment>
<dbReference type="InterPro" id="IPR029428">
    <property type="entry name" value="MCRIP"/>
</dbReference>
<dbReference type="EMBL" id="QDEB01118293">
    <property type="protein sequence ID" value="RZB40502.1"/>
    <property type="molecule type" value="Genomic_DNA"/>
</dbReference>
<dbReference type="OrthoDB" id="9983138at2759"/>
<dbReference type="Pfam" id="PF14799">
    <property type="entry name" value="FAM195"/>
    <property type="match status" value="1"/>
</dbReference>
<sequence>MYNVKGPSKIVAKTTRRGISQNMDNIREYTRNKSVESEDNEVATASKPVFHNKKLAQQHRQEMEVISPQHEEIIKFIKDSWNKVCSEVCQDPDGCPNPKSDQSIYYVDRPLILEGFKPFDVELWWGQRYIARITGAANGKN</sequence>
<dbReference type="GO" id="GO:0005634">
    <property type="term" value="C:nucleus"/>
    <property type="evidence" value="ECO:0007669"/>
    <property type="project" value="UniProtKB-SubCell"/>
</dbReference>
<evidence type="ECO:0000313" key="7">
    <source>
        <dbReference type="Proteomes" id="UP000292052"/>
    </source>
</evidence>
<gene>
    <name evidence="6" type="ORF">BDFB_005744</name>
</gene>
<keyword evidence="7" id="KW-1185">Reference proteome</keyword>
<keyword evidence="4" id="KW-0963">Cytoplasm</keyword>